<proteinExistence type="predicted"/>
<evidence type="ECO:0000256" key="6">
    <source>
        <dbReference type="ARBA" id="ARBA00023136"/>
    </source>
</evidence>
<dbReference type="GO" id="GO:0015271">
    <property type="term" value="F:outward rectifier potassium channel activity"/>
    <property type="evidence" value="ECO:0007669"/>
    <property type="project" value="TreeGrafter"/>
</dbReference>
<dbReference type="GO" id="GO:0030322">
    <property type="term" value="P:stabilization of membrane potential"/>
    <property type="evidence" value="ECO:0007669"/>
    <property type="project" value="TreeGrafter"/>
</dbReference>
<keyword evidence="5" id="KW-0406">Ion transport</keyword>
<dbReference type="Pfam" id="PF07885">
    <property type="entry name" value="Ion_trans_2"/>
    <property type="match status" value="1"/>
</dbReference>
<dbReference type="GO" id="GO:0005886">
    <property type="term" value="C:plasma membrane"/>
    <property type="evidence" value="ECO:0007669"/>
    <property type="project" value="TreeGrafter"/>
</dbReference>
<feature type="transmembrane region" description="Helical" evidence="8">
    <location>
        <begin position="33"/>
        <end position="51"/>
    </location>
</feature>
<evidence type="ECO:0000256" key="7">
    <source>
        <dbReference type="ARBA" id="ARBA00023303"/>
    </source>
</evidence>
<keyword evidence="6 8" id="KW-0472">Membrane</keyword>
<evidence type="ECO:0000259" key="9">
    <source>
        <dbReference type="Pfam" id="PF07885"/>
    </source>
</evidence>
<evidence type="ECO:0000256" key="1">
    <source>
        <dbReference type="ARBA" id="ARBA00004141"/>
    </source>
</evidence>
<dbReference type="KEGG" id="gax:Pan161_38240"/>
<dbReference type="AlphaFoldDB" id="A0A517VGL0"/>
<feature type="domain" description="Potassium channel" evidence="9">
    <location>
        <begin position="37"/>
        <end position="108"/>
    </location>
</feature>
<evidence type="ECO:0000256" key="8">
    <source>
        <dbReference type="SAM" id="Phobius"/>
    </source>
</evidence>
<evidence type="ECO:0000256" key="4">
    <source>
        <dbReference type="ARBA" id="ARBA00022989"/>
    </source>
</evidence>
<feature type="transmembrane region" description="Helical" evidence="8">
    <location>
        <begin position="84"/>
        <end position="104"/>
    </location>
</feature>
<evidence type="ECO:0000313" key="11">
    <source>
        <dbReference type="Proteomes" id="UP000316855"/>
    </source>
</evidence>
<dbReference type="InterPro" id="IPR013099">
    <property type="entry name" value="K_chnl_dom"/>
</dbReference>
<gene>
    <name evidence="10" type="ORF">Pan161_38240</name>
</gene>
<dbReference type="InterPro" id="IPR003280">
    <property type="entry name" value="2pore_dom_K_chnl"/>
</dbReference>
<keyword evidence="3 8" id="KW-0812">Transmembrane</keyword>
<keyword evidence="7" id="KW-0407">Ion channel</keyword>
<sequence length="125" mass="13915">MQPMLRHVIEKRLPLFLEFLSAFKRYASYIQEIIYGLLLILFLGAILIWRYENIDFGDAIYFTCITGLTIGYGDITPETAIGKIVSVGIGLVGMLAVGLSVAIATRALNDTAVRHFEIESEQQSS</sequence>
<evidence type="ECO:0000256" key="5">
    <source>
        <dbReference type="ARBA" id="ARBA00023065"/>
    </source>
</evidence>
<organism evidence="10 11">
    <name type="scientific">Gimesia algae</name>
    <dbReference type="NCBI Taxonomy" id="2527971"/>
    <lineage>
        <taxon>Bacteria</taxon>
        <taxon>Pseudomonadati</taxon>
        <taxon>Planctomycetota</taxon>
        <taxon>Planctomycetia</taxon>
        <taxon>Planctomycetales</taxon>
        <taxon>Planctomycetaceae</taxon>
        <taxon>Gimesia</taxon>
    </lineage>
</organism>
<accession>A0A517VGL0</accession>
<keyword evidence="2" id="KW-0813">Transport</keyword>
<protein>
    <submittedName>
        <fullName evidence="10">Ion channel</fullName>
    </submittedName>
</protein>
<comment type="subcellular location">
    <subcellularLocation>
        <location evidence="1">Membrane</location>
        <topology evidence="1">Multi-pass membrane protein</topology>
    </subcellularLocation>
</comment>
<dbReference type="OrthoDB" id="9785285at2"/>
<evidence type="ECO:0000313" key="10">
    <source>
        <dbReference type="EMBL" id="QDT92158.1"/>
    </source>
</evidence>
<reference evidence="10 11" key="1">
    <citation type="submission" date="2019-02" db="EMBL/GenBank/DDBJ databases">
        <title>Deep-cultivation of Planctomycetes and their phenomic and genomic characterization uncovers novel biology.</title>
        <authorList>
            <person name="Wiegand S."/>
            <person name="Jogler M."/>
            <person name="Boedeker C."/>
            <person name="Pinto D."/>
            <person name="Vollmers J."/>
            <person name="Rivas-Marin E."/>
            <person name="Kohn T."/>
            <person name="Peeters S.H."/>
            <person name="Heuer A."/>
            <person name="Rast P."/>
            <person name="Oberbeckmann S."/>
            <person name="Bunk B."/>
            <person name="Jeske O."/>
            <person name="Meyerdierks A."/>
            <person name="Storesund J.E."/>
            <person name="Kallscheuer N."/>
            <person name="Luecker S."/>
            <person name="Lage O.M."/>
            <person name="Pohl T."/>
            <person name="Merkel B.J."/>
            <person name="Hornburger P."/>
            <person name="Mueller R.-W."/>
            <person name="Bruemmer F."/>
            <person name="Labrenz M."/>
            <person name="Spormann A.M."/>
            <person name="Op den Camp H."/>
            <person name="Overmann J."/>
            <person name="Amann R."/>
            <person name="Jetten M.S.M."/>
            <person name="Mascher T."/>
            <person name="Medema M.H."/>
            <person name="Devos D.P."/>
            <person name="Kaster A.-K."/>
            <person name="Ovreas L."/>
            <person name="Rohde M."/>
            <person name="Galperin M.Y."/>
            <person name="Jogler C."/>
        </authorList>
    </citation>
    <scope>NUCLEOTIDE SEQUENCE [LARGE SCALE GENOMIC DNA]</scope>
    <source>
        <strain evidence="10 11">Pan161</strain>
    </source>
</reference>
<dbReference type="Proteomes" id="UP000316855">
    <property type="component" value="Chromosome"/>
</dbReference>
<keyword evidence="4 8" id="KW-1133">Transmembrane helix</keyword>
<dbReference type="GO" id="GO:0022841">
    <property type="term" value="F:potassium ion leak channel activity"/>
    <property type="evidence" value="ECO:0007669"/>
    <property type="project" value="TreeGrafter"/>
</dbReference>
<dbReference type="PANTHER" id="PTHR11003">
    <property type="entry name" value="POTASSIUM CHANNEL, SUBFAMILY K"/>
    <property type="match status" value="1"/>
</dbReference>
<dbReference type="SUPFAM" id="SSF81324">
    <property type="entry name" value="Voltage-gated potassium channels"/>
    <property type="match status" value="1"/>
</dbReference>
<keyword evidence="11" id="KW-1185">Reference proteome</keyword>
<dbReference type="PANTHER" id="PTHR11003:SF291">
    <property type="entry name" value="IP11374P"/>
    <property type="match status" value="1"/>
</dbReference>
<dbReference type="Gene3D" id="1.10.287.70">
    <property type="match status" value="1"/>
</dbReference>
<evidence type="ECO:0000256" key="3">
    <source>
        <dbReference type="ARBA" id="ARBA00022692"/>
    </source>
</evidence>
<name>A0A517VGL0_9PLAN</name>
<evidence type="ECO:0000256" key="2">
    <source>
        <dbReference type="ARBA" id="ARBA00022448"/>
    </source>
</evidence>
<dbReference type="EMBL" id="CP036343">
    <property type="protein sequence ID" value="QDT92158.1"/>
    <property type="molecule type" value="Genomic_DNA"/>
</dbReference>